<keyword evidence="1" id="KW-1133">Transmembrane helix</keyword>
<keyword evidence="1" id="KW-0812">Transmembrane</keyword>
<protein>
    <submittedName>
        <fullName evidence="3">Uncharacterized protein</fullName>
    </submittedName>
</protein>
<evidence type="ECO:0000313" key="3">
    <source>
        <dbReference type="EMBL" id="GGJ79731.1"/>
    </source>
</evidence>
<name>A0ABQ2DZQ1_9ACTN</name>
<proteinExistence type="predicted"/>
<feature type="chain" id="PRO_5047086618" evidence="2">
    <location>
        <begin position="18"/>
        <end position="127"/>
    </location>
</feature>
<evidence type="ECO:0000313" key="4">
    <source>
        <dbReference type="Proteomes" id="UP000660265"/>
    </source>
</evidence>
<organism evidence="3 4">
    <name type="scientific">Streptomyces camponoticapitis</name>
    <dbReference type="NCBI Taxonomy" id="1616125"/>
    <lineage>
        <taxon>Bacteria</taxon>
        <taxon>Bacillati</taxon>
        <taxon>Actinomycetota</taxon>
        <taxon>Actinomycetes</taxon>
        <taxon>Kitasatosporales</taxon>
        <taxon>Streptomycetaceae</taxon>
        <taxon>Streptomyces</taxon>
    </lineage>
</organism>
<feature type="signal peptide" evidence="2">
    <location>
        <begin position="1"/>
        <end position="17"/>
    </location>
</feature>
<evidence type="ECO:0000256" key="1">
    <source>
        <dbReference type="SAM" id="Phobius"/>
    </source>
</evidence>
<feature type="transmembrane region" description="Helical" evidence="1">
    <location>
        <begin position="104"/>
        <end position="126"/>
    </location>
</feature>
<keyword evidence="2" id="KW-0732">Signal</keyword>
<sequence length="127" mass="14029">MASACVFVAAASTLIFAALSVASATRSLINQSGWTAREGGDLTPFAPAFSHSDTMRWVTTLTDFRQTQLSLRRSDAIDHATSELWIVIRSHHRRYMHMQRSVRFFHGSLASFAVSSLLALLFRLAAA</sequence>
<evidence type="ECO:0000256" key="2">
    <source>
        <dbReference type="SAM" id="SignalP"/>
    </source>
</evidence>
<comment type="caution">
    <text evidence="3">The sequence shown here is derived from an EMBL/GenBank/DDBJ whole genome shotgun (WGS) entry which is preliminary data.</text>
</comment>
<dbReference type="Proteomes" id="UP000660265">
    <property type="component" value="Unassembled WGS sequence"/>
</dbReference>
<gene>
    <name evidence="3" type="ORF">GCM10011583_09170</name>
</gene>
<keyword evidence="1" id="KW-0472">Membrane</keyword>
<accession>A0ABQ2DZQ1</accession>
<dbReference type="EMBL" id="BMMV01000002">
    <property type="protein sequence ID" value="GGJ79731.1"/>
    <property type="molecule type" value="Genomic_DNA"/>
</dbReference>
<keyword evidence="4" id="KW-1185">Reference proteome</keyword>
<reference evidence="4" key="1">
    <citation type="journal article" date="2019" name="Int. J. Syst. Evol. Microbiol.">
        <title>The Global Catalogue of Microorganisms (GCM) 10K type strain sequencing project: providing services to taxonomists for standard genome sequencing and annotation.</title>
        <authorList>
            <consortium name="The Broad Institute Genomics Platform"/>
            <consortium name="The Broad Institute Genome Sequencing Center for Infectious Disease"/>
            <person name="Wu L."/>
            <person name="Ma J."/>
        </authorList>
    </citation>
    <scope>NUCLEOTIDE SEQUENCE [LARGE SCALE GENOMIC DNA]</scope>
    <source>
        <strain evidence="4">CGMCC 4.7275</strain>
    </source>
</reference>